<dbReference type="PhylomeDB" id="E9FTZ1"/>
<name>E9FTZ1_DAPPU</name>
<dbReference type="EMBL" id="GL732524">
    <property type="protein sequence ID" value="EFX89450.1"/>
    <property type="molecule type" value="Genomic_DNA"/>
</dbReference>
<organism evidence="4 5">
    <name type="scientific">Daphnia pulex</name>
    <name type="common">Water flea</name>
    <dbReference type="NCBI Taxonomy" id="6669"/>
    <lineage>
        <taxon>Eukaryota</taxon>
        <taxon>Metazoa</taxon>
        <taxon>Ecdysozoa</taxon>
        <taxon>Arthropoda</taxon>
        <taxon>Crustacea</taxon>
        <taxon>Branchiopoda</taxon>
        <taxon>Diplostraca</taxon>
        <taxon>Cladocera</taxon>
        <taxon>Anomopoda</taxon>
        <taxon>Daphniidae</taxon>
        <taxon>Daphnia</taxon>
    </lineage>
</organism>
<evidence type="ECO:0000256" key="1">
    <source>
        <dbReference type="ARBA" id="ARBA00009550"/>
    </source>
</evidence>
<dbReference type="InterPro" id="IPR026183">
    <property type="entry name" value="Taxilin_fam"/>
</dbReference>
<dbReference type="KEGG" id="dpx:DAPPUDRAFT_310544"/>
<evidence type="ECO:0000313" key="4">
    <source>
        <dbReference type="EMBL" id="EFX89450.1"/>
    </source>
</evidence>
<evidence type="ECO:0000256" key="2">
    <source>
        <dbReference type="SAM" id="Coils"/>
    </source>
</evidence>
<keyword evidence="5" id="KW-1185">Reference proteome</keyword>
<evidence type="ECO:0000313" key="5">
    <source>
        <dbReference type="Proteomes" id="UP000000305"/>
    </source>
</evidence>
<dbReference type="Pfam" id="PF09728">
    <property type="entry name" value="Taxilin"/>
    <property type="match status" value="1"/>
</dbReference>
<dbReference type="HOGENOM" id="CLU_934662_0_0_1"/>
<protein>
    <submittedName>
        <fullName evidence="4">Uncharacterized protein</fullName>
    </submittedName>
</protein>
<feature type="coiled-coil region" evidence="2">
    <location>
        <begin position="169"/>
        <end position="252"/>
    </location>
</feature>
<dbReference type="InParanoid" id="E9FTZ1"/>
<keyword evidence="2" id="KW-0175">Coiled coil</keyword>
<feature type="compositionally biased region" description="Polar residues" evidence="3">
    <location>
        <begin position="28"/>
        <end position="42"/>
    </location>
</feature>
<dbReference type="GO" id="GO:0019905">
    <property type="term" value="F:syntaxin binding"/>
    <property type="evidence" value="ECO:0007669"/>
    <property type="project" value="InterPro"/>
</dbReference>
<dbReference type="AlphaFoldDB" id="E9FTZ1"/>
<evidence type="ECO:0000256" key="3">
    <source>
        <dbReference type="SAM" id="MobiDB-lite"/>
    </source>
</evidence>
<accession>E9FTZ1</accession>
<dbReference type="OrthoDB" id="6364641at2759"/>
<feature type="region of interest" description="Disordered" evidence="3">
    <location>
        <begin position="26"/>
        <end position="52"/>
    </location>
</feature>
<sequence length="298" mass="35133">MDQRKSWLISENDYKEAKIAEVKEYTENKQGSVAQKSPQSDNFAGGNFPNLLETGQNKQIANQLPPEEFLPEDVKLLQRMNRVLHVDNIKKTMVCVKLEKDYNHLKGINKISEIERENEKRREESNLLLQNALDEISSHQLKSENSKACKLNLADLKLNEDNPNDIPERQKLIKELRDLKYMYEKLQRKETQGRRQLQIYEEKYQYFEDVVHNSSIYLDESKKQLDASLSKIKMLESELETWKNNCFEYEELALVQHNRQLQNEIQSEPNASSQRTRNQLDPTFINIFKYLKPKGNPN</sequence>
<comment type="similarity">
    <text evidence="1">Belongs to the taxilin family.</text>
</comment>
<gene>
    <name evidence="4" type="ORF">DAPPUDRAFT_310544</name>
</gene>
<proteinExistence type="inferred from homology"/>
<reference evidence="4 5" key="1">
    <citation type="journal article" date="2011" name="Science">
        <title>The ecoresponsive genome of Daphnia pulex.</title>
        <authorList>
            <person name="Colbourne J.K."/>
            <person name="Pfrender M.E."/>
            <person name="Gilbert D."/>
            <person name="Thomas W.K."/>
            <person name="Tucker A."/>
            <person name="Oakley T.H."/>
            <person name="Tokishita S."/>
            <person name="Aerts A."/>
            <person name="Arnold G.J."/>
            <person name="Basu M.K."/>
            <person name="Bauer D.J."/>
            <person name="Caceres C.E."/>
            <person name="Carmel L."/>
            <person name="Casola C."/>
            <person name="Choi J.H."/>
            <person name="Detter J.C."/>
            <person name="Dong Q."/>
            <person name="Dusheyko S."/>
            <person name="Eads B.D."/>
            <person name="Frohlich T."/>
            <person name="Geiler-Samerotte K.A."/>
            <person name="Gerlach D."/>
            <person name="Hatcher P."/>
            <person name="Jogdeo S."/>
            <person name="Krijgsveld J."/>
            <person name="Kriventseva E.V."/>
            <person name="Kultz D."/>
            <person name="Laforsch C."/>
            <person name="Lindquist E."/>
            <person name="Lopez J."/>
            <person name="Manak J.R."/>
            <person name="Muller J."/>
            <person name="Pangilinan J."/>
            <person name="Patwardhan R.P."/>
            <person name="Pitluck S."/>
            <person name="Pritham E.J."/>
            <person name="Rechtsteiner A."/>
            <person name="Rho M."/>
            <person name="Rogozin I.B."/>
            <person name="Sakarya O."/>
            <person name="Salamov A."/>
            <person name="Schaack S."/>
            <person name="Shapiro H."/>
            <person name="Shiga Y."/>
            <person name="Skalitzky C."/>
            <person name="Smith Z."/>
            <person name="Souvorov A."/>
            <person name="Sung W."/>
            <person name="Tang Z."/>
            <person name="Tsuchiya D."/>
            <person name="Tu H."/>
            <person name="Vos H."/>
            <person name="Wang M."/>
            <person name="Wolf Y.I."/>
            <person name="Yamagata H."/>
            <person name="Yamada T."/>
            <person name="Ye Y."/>
            <person name="Shaw J.R."/>
            <person name="Andrews J."/>
            <person name="Crease T.J."/>
            <person name="Tang H."/>
            <person name="Lucas S.M."/>
            <person name="Robertson H.M."/>
            <person name="Bork P."/>
            <person name="Koonin E.V."/>
            <person name="Zdobnov E.M."/>
            <person name="Grigoriev I.V."/>
            <person name="Lynch M."/>
            <person name="Boore J.L."/>
        </authorList>
    </citation>
    <scope>NUCLEOTIDE SEQUENCE [LARGE SCALE GENOMIC DNA]</scope>
</reference>
<dbReference type="Proteomes" id="UP000000305">
    <property type="component" value="Unassembled WGS sequence"/>
</dbReference>